<dbReference type="InterPro" id="IPR050555">
    <property type="entry name" value="Bact_Solute-Bind_Prot2"/>
</dbReference>
<evidence type="ECO:0000313" key="7">
    <source>
        <dbReference type="Proteomes" id="UP000542210"/>
    </source>
</evidence>
<comment type="caution">
    <text evidence="6">The sequence shown here is derived from an EMBL/GenBank/DDBJ whole genome shotgun (WGS) entry which is preliminary data.</text>
</comment>
<dbReference type="PANTHER" id="PTHR30036:SF7">
    <property type="entry name" value="ABC TRANSPORTER PERIPLASMIC-BINDING PROTEIN YPHF"/>
    <property type="match status" value="1"/>
</dbReference>
<dbReference type="Proteomes" id="UP000542210">
    <property type="component" value="Unassembled WGS sequence"/>
</dbReference>
<dbReference type="AlphaFoldDB" id="A0A7W7GCT3"/>
<gene>
    <name evidence="6" type="ORF">BJ982_005368</name>
</gene>
<dbReference type="SUPFAM" id="SSF53822">
    <property type="entry name" value="Periplasmic binding protein-like I"/>
    <property type="match status" value="1"/>
</dbReference>
<evidence type="ECO:0000259" key="5">
    <source>
        <dbReference type="Pfam" id="PF13407"/>
    </source>
</evidence>
<comment type="similarity">
    <text evidence="2">Belongs to the bacterial solute-binding protein 2 family.</text>
</comment>
<dbReference type="InterPro" id="IPR028082">
    <property type="entry name" value="Peripla_BP_I"/>
</dbReference>
<dbReference type="RefSeq" id="WP_184884473.1">
    <property type="nucleotide sequence ID" value="NZ_BOOV01000001.1"/>
</dbReference>
<dbReference type="GO" id="GO:0030246">
    <property type="term" value="F:carbohydrate binding"/>
    <property type="evidence" value="ECO:0007669"/>
    <property type="project" value="TreeGrafter"/>
</dbReference>
<dbReference type="EMBL" id="JACHND010000001">
    <property type="protein sequence ID" value="MBB4703824.1"/>
    <property type="molecule type" value="Genomic_DNA"/>
</dbReference>
<accession>A0A7W7GCT3</accession>
<feature type="region of interest" description="Disordered" evidence="3">
    <location>
        <begin position="39"/>
        <end position="83"/>
    </location>
</feature>
<dbReference type="PANTHER" id="PTHR30036">
    <property type="entry name" value="D-XYLOSE-BINDING PERIPLASMIC PROTEIN"/>
    <property type="match status" value="1"/>
</dbReference>
<comment type="subcellular location">
    <subcellularLocation>
        <location evidence="1">Cell envelope</location>
    </subcellularLocation>
</comment>
<dbReference type="Gene3D" id="3.40.50.2300">
    <property type="match status" value="2"/>
</dbReference>
<feature type="signal peptide" evidence="4">
    <location>
        <begin position="1"/>
        <end position="26"/>
    </location>
</feature>
<dbReference type="InterPro" id="IPR025997">
    <property type="entry name" value="SBP_2_dom"/>
</dbReference>
<evidence type="ECO:0000256" key="3">
    <source>
        <dbReference type="SAM" id="MobiDB-lite"/>
    </source>
</evidence>
<keyword evidence="7" id="KW-1185">Reference proteome</keyword>
<evidence type="ECO:0000313" key="6">
    <source>
        <dbReference type="EMBL" id="MBB4703824.1"/>
    </source>
</evidence>
<proteinExistence type="inferred from homology"/>
<sequence length="405" mass="41434">MNTTVPTRTALSVTAARLAAAGLAAALAVTLAACGNGNDSPSATSGNGGSAASGPASDAGKTAQAALAKRAEPADEIAEPGKPIDTSALAGKTVYYVPIALKVGHFPLIEKNLTDALGRAGVKVHPCDGQGNPSGISACLDQAIAAKPAAVITDYVPYEMVPTALERVRKSGIPLYVAGAAAPEGTPQSATFAFGDPDPQGFVLMDGLGDAVIADSDAKANILFLSVTDSSSTRRSGVRALEHLKQACPGCKITEKQVNLSRMKDVPSLVSSALITDPSIGYVVPQYDTYLAAVTTGLQSSGKARSVKIATSGATLAAVQQVKTNDRLIAVVGVNPPYLAWTIADSALRMLAGQAPPAEYPSMARAITKGNIGQMKLTPQAEVSGEWFGDPSVFQKAFTGLWSAR</sequence>
<protein>
    <submittedName>
        <fullName evidence="6">Ribose transport system substrate-binding protein</fullName>
    </submittedName>
</protein>
<keyword evidence="4" id="KW-0732">Signal</keyword>
<feature type="domain" description="Periplasmic binding protein" evidence="5">
    <location>
        <begin position="105"/>
        <end position="354"/>
    </location>
</feature>
<reference evidence="6 7" key="1">
    <citation type="submission" date="2020-08" db="EMBL/GenBank/DDBJ databases">
        <title>Sequencing the genomes of 1000 actinobacteria strains.</title>
        <authorList>
            <person name="Klenk H.-P."/>
        </authorList>
    </citation>
    <scope>NUCLEOTIDE SEQUENCE [LARGE SCALE GENOMIC DNA]</scope>
    <source>
        <strain evidence="6 7">DSM 45784</strain>
    </source>
</reference>
<evidence type="ECO:0000256" key="2">
    <source>
        <dbReference type="ARBA" id="ARBA00007639"/>
    </source>
</evidence>
<organism evidence="6 7">
    <name type="scientific">Sphaerisporangium siamense</name>
    <dbReference type="NCBI Taxonomy" id="795645"/>
    <lineage>
        <taxon>Bacteria</taxon>
        <taxon>Bacillati</taxon>
        <taxon>Actinomycetota</taxon>
        <taxon>Actinomycetes</taxon>
        <taxon>Streptosporangiales</taxon>
        <taxon>Streptosporangiaceae</taxon>
        <taxon>Sphaerisporangium</taxon>
    </lineage>
</organism>
<name>A0A7W7GCT3_9ACTN</name>
<dbReference type="Pfam" id="PF13407">
    <property type="entry name" value="Peripla_BP_4"/>
    <property type="match status" value="1"/>
</dbReference>
<evidence type="ECO:0000256" key="1">
    <source>
        <dbReference type="ARBA" id="ARBA00004196"/>
    </source>
</evidence>
<dbReference type="GO" id="GO:0030288">
    <property type="term" value="C:outer membrane-bounded periplasmic space"/>
    <property type="evidence" value="ECO:0007669"/>
    <property type="project" value="TreeGrafter"/>
</dbReference>
<feature type="chain" id="PRO_5039694960" evidence="4">
    <location>
        <begin position="27"/>
        <end position="405"/>
    </location>
</feature>
<evidence type="ECO:0000256" key="4">
    <source>
        <dbReference type="SAM" id="SignalP"/>
    </source>
</evidence>